<evidence type="ECO:0000313" key="3">
    <source>
        <dbReference type="Proteomes" id="UP000320762"/>
    </source>
</evidence>
<dbReference type="EMBL" id="VDMD01000003">
    <property type="protein sequence ID" value="TRM67172.1"/>
    <property type="molecule type" value="Genomic_DNA"/>
</dbReference>
<comment type="caution">
    <text evidence="2">The sequence shown here is derived from an EMBL/GenBank/DDBJ whole genome shotgun (WGS) entry which is preliminary data.</text>
</comment>
<evidence type="ECO:0000256" key="1">
    <source>
        <dbReference type="SAM" id="MobiDB-lite"/>
    </source>
</evidence>
<dbReference type="AlphaFoldDB" id="A0A550CQU7"/>
<evidence type="ECO:0000313" key="2">
    <source>
        <dbReference type="EMBL" id="TRM67172.1"/>
    </source>
</evidence>
<organism evidence="2 3">
    <name type="scientific">Schizophyllum amplum</name>
    <dbReference type="NCBI Taxonomy" id="97359"/>
    <lineage>
        <taxon>Eukaryota</taxon>
        <taxon>Fungi</taxon>
        <taxon>Dikarya</taxon>
        <taxon>Basidiomycota</taxon>
        <taxon>Agaricomycotina</taxon>
        <taxon>Agaricomycetes</taxon>
        <taxon>Agaricomycetidae</taxon>
        <taxon>Agaricales</taxon>
        <taxon>Schizophyllaceae</taxon>
        <taxon>Schizophyllum</taxon>
    </lineage>
</organism>
<dbReference type="Proteomes" id="UP000320762">
    <property type="component" value="Unassembled WGS sequence"/>
</dbReference>
<feature type="region of interest" description="Disordered" evidence="1">
    <location>
        <begin position="212"/>
        <end position="231"/>
    </location>
</feature>
<name>A0A550CQU7_9AGAR</name>
<proteinExistence type="predicted"/>
<feature type="region of interest" description="Disordered" evidence="1">
    <location>
        <begin position="329"/>
        <end position="386"/>
    </location>
</feature>
<feature type="compositionally biased region" description="Low complexity" evidence="1">
    <location>
        <begin position="348"/>
        <end position="359"/>
    </location>
</feature>
<sequence>MITSVLDDARQQDEDWQLVFLAITILMRASSSSSRCDRVKHYSSTPKWLNVSIPKGESVSLLFPPQSSTDQRVHTSTSAAPTSHEAEYEYIGTKMTGGGRNILQRVEDMRWNLNIKSFGPEHIICAGCGRAVSTRSRSGIYQDNLSNWKYHQKICSSLREWWNPDSPGKFTAEMQDEHERSRKASKDLALDPFEQLHHQIFTPEWLNISVPKGDAANPTAGRGHGASPALTQQQIERQGWLTTAEAYRGLNLSTQPHGSSPAASCGSASTFGHSTFTGTPAYTSSSSSGTYSSSSSSNAYSSSSSSSAYMSSASFSTYPASAGGYPPSFATPTHTSSGNSPFDLRQASFSTTRSSFESEQATARGLSSVSSSPLPPLRSSTDQRVRPKIHTVSDSSGIEYMYIGTQAFRGRNVLERVADMSANPNIKAFAVHQVVCACNVTMTNNMWEFNDTTWRDHASSSRCLWKNRPSSYREEMQAELSSSRRVSRDRALAYLKDKKLVEKV</sequence>
<keyword evidence="3" id="KW-1185">Reference proteome</keyword>
<reference evidence="2 3" key="1">
    <citation type="journal article" date="2019" name="New Phytol.">
        <title>Comparative genomics reveals unique wood-decay strategies and fruiting body development in the Schizophyllaceae.</title>
        <authorList>
            <person name="Almasi E."/>
            <person name="Sahu N."/>
            <person name="Krizsan K."/>
            <person name="Balint B."/>
            <person name="Kovacs G.M."/>
            <person name="Kiss B."/>
            <person name="Cseklye J."/>
            <person name="Drula E."/>
            <person name="Henrissat B."/>
            <person name="Nagy I."/>
            <person name="Chovatia M."/>
            <person name="Adam C."/>
            <person name="LaButti K."/>
            <person name="Lipzen A."/>
            <person name="Riley R."/>
            <person name="Grigoriev I.V."/>
            <person name="Nagy L.G."/>
        </authorList>
    </citation>
    <scope>NUCLEOTIDE SEQUENCE [LARGE SCALE GENOMIC DNA]</scope>
    <source>
        <strain evidence="2 3">NL-1724</strain>
    </source>
</reference>
<feature type="compositionally biased region" description="Polar residues" evidence="1">
    <location>
        <begin position="330"/>
        <end position="340"/>
    </location>
</feature>
<feature type="compositionally biased region" description="Low complexity" evidence="1">
    <location>
        <begin position="366"/>
        <end position="380"/>
    </location>
</feature>
<gene>
    <name evidence="2" type="ORF">BD626DRAFT_627589</name>
</gene>
<protein>
    <submittedName>
        <fullName evidence="2">Uncharacterized protein</fullName>
    </submittedName>
</protein>
<accession>A0A550CQU7</accession>